<evidence type="ECO:0000313" key="2">
    <source>
        <dbReference type="EMBL" id="MBM6806606.1"/>
    </source>
</evidence>
<name>A0ABS2F919_9BACE</name>
<dbReference type="PROSITE" id="PS50011">
    <property type="entry name" value="PROTEIN_KINASE_DOM"/>
    <property type="match status" value="1"/>
</dbReference>
<dbReference type="InterPro" id="IPR011009">
    <property type="entry name" value="Kinase-like_dom_sf"/>
</dbReference>
<dbReference type="PANTHER" id="PTHR44167:SF24">
    <property type="entry name" value="SERINE_THREONINE-PROTEIN KINASE CHK2"/>
    <property type="match status" value="1"/>
</dbReference>
<reference evidence="2 3" key="1">
    <citation type="journal article" date="2021" name="Sci. Rep.">
        <title>The distribution of antibiotic resistance genes in chicken gut microbiota commensals.</title>
        <authorList>
            <person name="Juricova H."/>
            <person name="Matiasovicova J."/>
            <person name="Kubasova T."/>
            <person name="Cejkova D."/>
            <person name="Rychlik I."/>
        </authorList>
    </citation>
    <scope>NUCLEOTIDE SEQUENCE [LARGE SCALE GENOMIC DNA]</scope>
    <source>
        <strain evidence="2 3">An768</strain>
    </source>
</reference>
<protein>
    <submittedName>
        <fullName evidence="2">Protein kinase</fullName>
    </submittedName>
</protein>
<dbReference type="EMBL" id="JACJKJ010000009">
    <property type="protein sequence ID" value="MBM6806606.1"/>
    <property type="molecule type" value="Genomic_DNA"/>
</dbReference>
<keyword evidence="2" id="KW-0808">Transferase</keyword>
<dbReference type="GO" id="GO:0016301">
    <property type="term" value="F:kinase activity"/>
    <property type="evidence" value="ECO:0007669"/>
    <property type="project" value="UniProtKB-KW"/>
</dbReference>
<dbReference type="PROSITE" id="PS00108">
    <property type="entry name" value="PROTEIN_KINASE_ST"/>
    <property type="match status" value="1"/>
</dbReference>
<organism evidence="2 3">
    <name type="scientific">Bacteroides caecicola</name>
    <dbReference type="NCBI Taxonomy" id="1462569"/>
    <lineage>
        <taxon>Bacteria</taxon>
        <taxon>Pseudomonadati</taxon>
        <taxon>Bacteroidota</taxon>
        <taxon>Bacteroidia</taxon>
        <taxon>Bacteroidales</taxon>
        <taxon>Bacteroidaceae</taxon>
        <taxon>Bacteroides</taxon>
    </lineage>
</organism>
<dbReference type="PANTHER" id="PTHR44167">
    <property type="entry name" value="OVARIAN-SPECIFIC SERINE/THREONINE-PROTEIN KINASE LOK-RELATED"/>
    <property type="match status" value="1"/>
</dbReference>
<dbReference type="Pfam" id="PF00069">
    <property type="entry name" value="Pkinase"/>
    <property type="match status" value="1"/>
</dbReference>
<proteinExistence type="predicted"/>
<feature type="domain" description="Protein kinase" evidence="1">
    <location>
        <begin position="1"/>
        <end position="137"/>
    </location>
</feature>
<dbReference type="Proteomes" id="UP000782117">
    <property type="component" value="Unassembled WGS sequence"/>
</dbReference>
<evidence type="ECO:0000313" key="3">
    <source>
        <dbReference type="Proteomes" id="UP000782117"/>
    </source>
</evidence>
<keyword evidence="2" id="KW-0418">Kinase</keyword>
<sequence length="137" mass="15436">MIYQVASALDIIHQNHMNHLDVKPSNIMIDKDNDNNALLIDLGSAHLCRADKTNETSLLLVRRRVFTPPEIQGLRDFSSTVDNYSIGDTLYYILVVDMPSATNDLQNEACPDDISDTTWHTISKSIRLNPAERPQSI</sequence>
<gene>
    <name evidence="2" type="ORF">H6A24_08875</name>
</gene>
<dbReference type="SUPFAM" id="SSF56112">
    <property type="entry name" value="Protein kinase-like (PK-like)"/>
    <property type="match status" value="1"/>
</dbReference>
<keyword evidence="3" id="KW-1185">Reference proteome</keyword>
<accession>A0ABS2F919</accession>
<dbReference type="InterPro" id="IPR008271">
    <property type="entry name" value="Ser/Thr_kinase_AS"/>
</dbReference>
<comment type="caution">
    <text evidence="2">The sequence shown here is derived from an EMBL/GenBank/DDBJ whole genome shotgun (WGS) entry which is preliminary data.</text>
</comment>
<dbReference type="InterPro" id="IPR000719">
    <property type="entry name" value="Prot_kinase_dom"/>
</dbReference>
<dbReference type="Gene3D" id="1.10.510.10">
    <property type="entry name" value="Transferase(Phosphotransferase) domain 1"/>
    <property type="match status" value="1"/>
</dbReference>
<evidence type="ECO:0000259" key="1">
    <source>
        <dbReference type="PROSITE" id="PS50011"/>
    </source>
</evidence>